<feature type="domain" description="HECT" evidence="3">
    <location>
        <begin position="1616"/>
        <end position="1945"/>
    </location>
</feature>
<keyword evidence="1 2" id="KW-0833">Ubl conjugation pathway</keyword>
<dbReference type="PANTHER" id="PTHR46654">
    <property type="entry name" value="E3 UBIQUITIN-PROTEIN LIGASE HECTD3"/>
    <property type="match status" value="1"/>
</dbReference>
<keyword evidence="5" id="KW-1185">Reference proteome</keyword>
<evidence type="ECO:0000259" key="3">
    <source>
        <dbReference type="PROSITE" id="PS50237"/>
    </source>
</evidence>
<dbReference type="Gene3D" id="3.30.2410.10">
    <property type="entry name" value="Hect, E3 ligase catalytic domain"/>
    <property type="match status" value="1"/>
</dbReference>
<protein>
    <recommendedName>
        <fullName evidence="3">HECT domain-containing protein</fullName>
    </recommendedName>
</protein>
<dbReference type="InterPro" id="IPR000569">
    <property type="entry name" value="HECT_dom"/>
</dbReference>
<comment type="caution">
    <text evidence="4">The sequence shown here is derived from an EMBL/GenBank/DDBJ whole genome shotgun (WGS) entry which is preliminary data.</text>
</comment>
<evidence type="ECO:0000313" key="4">
    <source>
        <dbReference type="EMBL" id="KAK8836462.1"/>
    </source>
</evidence>
<feature type="active site" description="Glycyl thioester intermediate" evidence="2">
    <location>
        <position position="1913"/>
    </location>
</feature>
<accession>A0ABR2GSW3</accession>
<name>A0ABR2GSW3_9EUKA</name>
<dbReference type="Pfam" id="PF00632">
    <property type="entry name" value="HECT"/>
    <property type="match status" value="1"/>
</dbReference>
<evidence type="ECO:0000313" key="5">
    <source>
        <dbReference type="Proteomes" id="UP001470230"/>
    </source>
</evidence>
<proteinExistence type="predicted"/>
<sequence length="1945" mass="228103">MFANIINLCICCFKKIVSFPNIEDIKKHLIFIKNTNKKEKTISVIFNNQLNDEDFDNFVNLMYSKVPNILNKRLSHDDIEFEKTLLLALIYKTHEINNVIAINNQIKNKGNIQILPSIKTLIQEIYKIRSYIRLKKQNNATEYIRIVTNYNEKAHFLLRSSTQKIILKKIFDFFNDDIHVSELIKEKNELELISERFVISIKMMNDFLKQDFPTEIIMLFMNHVFNNFDIFSLYELNFELSDIYLEFSINIIRNILKCLDHISMNYVIHFIINYLALAINLFKPEDIHDIISESIKSVMTKICKESNKMSRKLFKVYVSIFSHFNKYLLDEKCFTMEQNERTKISQIITEKMDLKCSMSLTFNHSLLLGQFSISQTLDHVKSILGYVNSNEFHRVSLILFDYLQLYSFNKKENDFLHLLSFIMDIIGKVVSGSQSEYLLQSAIQINNIEKGIDKAFVRASKSQISCILELIQIIRKLMVNKETDSALMIKKHFIAVIEHFRIENFNDMKQVYSILAILSNNIFKIMRPNIIVKTNDNSSYYIESINENEHKLEVIKIPVLKGEIIRSKIDFSDISEFHEPIELDKHNFNIISILLMILKKVIKIETNNSSFSLLSFLLFENIKENIKDYDQNNEFHDLFLSLIKNKQIKQFRFSNKYSKTILSLLEKLLMIQTEGVFTNSPIKAQMNHAAFTKLVFDDDFILTNSKLQAKKSPHVFVSSILNNEKPMYFCVKYENNQQIFNFGIIVHSIKDNSTTILYSLNKLQFLINGERIIDYKLELNNSIECCFSPQDNIISFSDSDKKSIIFSCDLDVKSKCSFIISIHPGTTINYSLDVNPHIECFLTKPNENNRFKLKYNNQENKIIEFSPTMNINKLTDQVIDLKSLFSLSEFNYMTQSNVYLENYQNAYSNSSIENISSSPIQLESYLRIQNISGEFDLIDKDQSSFEPVNFIPSFSNDNYYYLPPEILNYYIKEACEFHREKIFMLLTKNIIVKTMDNKAIENLFPSMPFVINFITSALFLLDPIYFYHLYEEKCPIDFVSCNNLEKCHKSNMYDYFIAIKKILEHFNENNKDLLINKWFNKLKEDFNNKFLHFCSQNNENLKIVKSSIVDSYQYFNVKNAIGWIVFPYKFGCFKLPSMHIDKVFPKSFDEHQNYIYCCKETLKIKANYKFETSNDLIPFGILPLFDNSNKSLLDSFYYLVISFKYFVLFSKNHLSNETKNELWEMVFNPIMAGSPFFYSHSKDVFSFLYNQIQFSTVQLPLLYLLNAFNNTIKNKSIQHFINMILFNNNIEVAKKYADDIFNNTSISKKTQFPNEIIPKKLNSFSHLKSILKVILQIFSKDDSKEFPIYLFVREWIEAFIYFPPCHINVVKPNILKIEFTVFTPINGISLYCKEKSYSDIKLYYSSSIDFNESSTNSSSVISHQLKDSKILYVRFPENEDISDYNFIIDHSFYSFQYDDLPKIILEYKSSMLNDIKILFNEFTADEDCQILSQVYYPNFFGDEISTRISAFRLKNLNKTRHPTHLVYLRGIYLIATNYIFVNEKFIKNYGEIEKLKKLLDINILTIGFMNLIDSKSSDKVDTLNINRQEALDYRKGLNKNEEKSMIAQFSKEYFANPDHFRNTRTPFKIIYENESGYDAGGLMRDYITEIIKDINTSEIGLFIQTPNGRNKEGNNQECIIPNPLPDIKNSAQYYHAIGAFFAIIIRSNMKQTDLIFPPLFWEFIADAKLTIDDIYSIDNSYQKITSNLLQEFKNADNTYNLKISSISVLNMRGNVIKIDQFDFISKSNYEEFIERCNEIRLNELRNPLFEIRSGFWENLNFDPPVYINGPFLESLICNEKFTTVEELKKQILFENVPEIQQEYFWEVVSRMNKDEIKKLIQFSTGLTSLGSDGLTIIAYVCDTDTHLPTASTCFFKLNLPPFSSAEKMYNAFITAINETSTFEKA</sequence>
<dbReference type="SMART" id="SM00119">
    <property type="entry name" value="HECTc"/>
    <property type="match status" value="1"/>
</dbReference>
<evidence type="ECO:0000256" key="1">
    <source>
        <dbReference type="ARBA" id="ARBA00022786"/>
    </source>
</evidence>
<gene>
    <name evidence="4" type="ORF">M9Y10_037721</name>
</gene>
<dbReference type="SUPFAM" id="SSF56204">
    <property type="entry name" value="Hect, E3 ligase catalytic domain"/>
    <property type="match status" value="1"/>
</dbReference>
<dbReference type="PROSITE" id="PS50237">
    <property type="entry name" value="HECT"/>
    <property type="match status" value="1"/>
</dbReference>
<organism evidence="4 5">
    <name type="scientific">Tritrichomonas musculus</name>
    <dbReference type="NCBI Taxonomy" id="1915356"/>
    <lineage>
        <taxon>Eukaryota</taxon>
        <taxon>Metamonada</taxon>
        <taxon>Parabasalia</taxon>
        <taxon>Tritrichomonadida</taxon>
        <taxon>Tritrichomonadidae</taxon>
        <taxon>Tritrichomonas</taxon>
    </lineage>
</organism>
<reference evidence="4 5" key="1">
    <citation type="submission" date="2024-04" db="EMBL/GenBank/DDBJ databases">
        <title>Tritrichomonas musculus Genome.</title>
        <authorList>
            <person name="Alves-Ferreira E."/>
            <person name="Grigg M."/>
            <person name="Lorenzi H."/>
            <person name="Galac M."/>
        </authorList>
    </citation>
    <scope>NUCLEOTIDE SEQUENCE [LARGE SCALE GENOMIC DNA]</scope>
    <source>
        <strain evidence="4 5">EAF2021</strain>
    </source>
</reference>
<dbReference type="InterPro" id="IPR042469">
    <property type="entry name" value="HECTD3"/>
</dbReference>
<dbReference type="Proteomes" id="UP001470230">
    <property type="component" value="Unassembled WGS sequence"/>
</dbReference>
<dbReference type="Gene3D" id="3.90.1750.10">
    <property type="entry name" value="Hect, E3 ligase catalytic domains"/>
    <property type="match status" value="1"/>
</dbReference>
<dbReference type="EMBL" id="JAPFFF010000065">
    <property type="protein sequence ID" value="KAK8836462.1"/>
    <property type="molecule type" value="Genomic_DNA"/>
</dbReference>
<dbReference type="InterPro" id="IPR035983">
    <property type="entry name" value="Hect_E3_ubiquitin_ligase"/>
</dbReference>
<dbReference type="PANTHER" id="PTHR46654:SF1">
    <property type="entry name" value="E3 UBIQUITIN-PROTEIN LIGASE HECTD3"/>
    <property type="match status" value="1"/>
</dbReference>
<evidence type="ECO:0000256" key="2">
    <source>
        <dbReference type="PROSITE-ProRule" id="PRU00104"/>
    </source>
</evidence>